<dbReference type="Gene3D" id="2.60.40.4070">
    <property type="match status" value="1"/>
</dbReference>
<feature type="signal peptide" evidence="2">
    <location>
        <begin position="1"/>
        <end position="29"/>
    </location>
</feature>
<comment type="caution">
    <text evidence="4">The sequence shown here is derived from an EMBL/GenBank/DDBJ whole genome shotgun (WGS) entry which is preliminary data.</text>
</comment>
<proteinExistence type="predicted"/>
<protein>
    <submittedName>
        <fullName evidence="4">Ig-like domain-containing protein</fullName>
    </submittedName>
</protein>
<keyword evidence="5" id="KW-1185">Reference proteome</keyword>
<reference evidence="4 5" key="1">
    <citation type="submission" date="2023-09" db="EMBL/GenBank/DDBJ databases">
        <authorList>
            <person name="Rey-Velasco X."/>
        </authorList>
    </citation>
    <scope>NUCLEOTIDE SEQUENCE [LARGE SCALE GENOMIC DNA]</scope>
    <source>
        <strain evidence="4 5">F394</strain>
    </source>
</reference>
<dbReference type="NCBIfam" id="NF012211">
    <property type="entry name" value="tand_rpt_95"/>
    <property type="match status" value="13"/>
</dbReference>
<dbReference type="RefSeq" id="WP_311661184.1">
    <property type="nucleotide sequence ID" value="NZ_JAVRHT010000001.1"/>
</dbReference>
<dbReference type="Proteomes" id="UP001267426">
    <property type="component" value="Unassembled WGS sequence"/>
</dbReference>
<feature type="chain" id="PRO_5046589730" evidence="2">
    <location>
        <begin position="30"/>
        <end position="1909"/>
    </location>
</feature>
<dbReference type="InterPro" id="IPR040853">
    <property type="entry name" value="RapA2_cadherin-like"/>
</dbReference>
<organism evidence="4 5">
    <name type="scientific">Rubrivirga litoralis</name>
    <dbReference type="NCBI Taxonomy" id="3075598"/>
    <lineage>
        <taxon>Bacteria</taxon>
        <taxon>Pseudomonadati</taxon>
        <taxon>Rhodothermota</taxon>
        <taxon>Rhodothermia</taxon>
        <taxon>Rhodothermales</taxon>
        <taxon>Rubricoccaceae</taxon>
        <taxon>Rubrivirga</taxon>
    </lineage>
</organism>
<dbReference type="NCBIfam" id="TIGR04183">
    <property type="entry name" value="Por_Secre_tail"/>
    <property type="match status" value="1"/>
</dbReference>
<dbReference type="SUPFAM" id="SSF49313">
    <property type="entry name" value="Cadherin-like"/>
    <property type="match status" value="2"/>
</dbReference>
<dbReference type="EMBL" id="JAVRHT010000001">
    <property type="protein sequence ID" value="MDT0630218.1"/>
    <property type="molecule type" value="Genomic_DNA"/>
</dbReference>
<dbReference type="Pfam" id="PF05345">
    <property type="entry name" value="He_PIG"/>
    <property type="match status" value="1"/>
</dbReference>
<evidence type="ECO:0000313" key="5">
    <source>
        <dbReference type="Proteomes" id="UP001267426"/>
    </source>
</evidence>
<dbReference type="InterPro" id="IPR015919">
    <property type="entry name" value="Cadherin-like_sf"/>
</dbReference>
<dbReference type="NCBIfam" id="TIGR01965">
    <property type="entry name" value="VCBS_repeat"/>
    <property type="match status" value="1"/>
</dbReference>
<feature type="compositionally biased region" description="Polar residues" evidence="1">
    <location>
        <begin position="336"/>
        <end position="348"/>
    </location>
</feature>
<dbReference type="InterPro" id="IPR026444">
    <property type="entry name" value="Secre_tail"/>
</dbReference>
<dbReference type="PANTHER" id="PTHR34720">
    <property type="entry name" value="MICROCYSTIN DEPENDENT PROTEIN"/>
    <property type="match status" value="1"/>
</dbReference>
<dbReference type="InterPro" id="IPR013783">
    <property type="entry name" value="Ig-like_fold"/>
</dbReference>
<accession>A0ABU3BLQ2</accession>
<evidence type="ECO:0000256" key="1">
    <source>
        <dbReference type="SAM" id="MobiDB-lite"/>
    </source>
</evidence>
<dbReference type="InterPro" id="IPR010221">
    <property type="entry name" value="VCBS_dom"/>
</dbReference>
<feature type="region of interest" description="Disordered" evidence="1">
    <location>
        <begin position="328"/>
        <end position="348"/>
    </location>
</feature>
<evidence type="ECO:0000259" key="3">
    <source>
        <dbReference type="SMART" id="SM00736"/>
    </source>
</evidence>
<dbReference type="PANTHER" id="PTHR34720:SF9">
    <property type="entry name" value="BLR4714 PROTEIN"/>
    <property type="match status" value="1"/>
</dbReference>
<dbReference type="Gene3D" id="2.60.40.3440">
    <property type="match status" value="5"/>
</dbReference>
<gene>
    <name evidence="4" type="ORF">RM540_00520</name>
</gene>
<evidence type="ECO:0000313" key="4">
    <source>
        <dbReference type="EMBL" id="MDT0630218.1"/>
    </source>
</evidence>
<feature type="domain" description="Dystroglycan-type cadherin-like" evidence="3">
    <location>
        <begin position="52"/>
        <end position="145"/>
    </location>
</feature>
<dbReference type="Gene3D" id="2.60.40.10">
    <property type="entry name" value="Immunoglobulins"/>
    <property type="match status" value="1"/>
</dbReference>
<dbReference type="SMART" id="SM00736">
    <property type="entry name" value="CADG"/>
    <property type="match status" value="1"/>
</dbReference>
<sequence>MPPTPDARAGWLLALAALLLTALAPAATAAPSDEARGGRGGVEIAVRAAPSFTSTPVTDAAVGEAYSYQVTATDPDGDPLSFDPGTLPAWLTFDPGAPNDGAVMLQGTPAPGDVGDYNISILVSDGTTIVEQTFTLTVRPANNPPIARDDEAATSAGQTVTVDVLANDTDPDGDPLTLEGVSAASEGQVVASDQRVQYTPDAGFVGTDAFSYAVSDGRGGTAGATVMVTVTAANNPPTAQPDSYTTAEGAALTVDAPGVLANDTDPDGTPLAAELVTQPASGAVEFTVDGSFTYTPSAGFSGTDTFSYRASDGELTSDPVAVTITVTPANRPPTAQPNTYTTPAGQTLTTPPPGVLGNDSDPDGDPLSAQFVDGVGNGELALQPDGSFTYTPDPGFSGTDGFTYRASDGALTSEPVAVTIAVDPPANVPPQAQDDAAATAEDQPVTISVLANDTDPDGDPLSVLAVTQPSSGQATVTGGGAAVRYTPNPGFVGTDTFAYTATDGRGGEAEATVTVTVTNVNEAPAAQPDAYTVAEDAVLTTPPPGVLGNDTDPDGDPLAADLVDGPDNGVLDLRANGSFTYTPAADFSGTDGFSYRASDGTLASAPVAVTITVAPVDDPPVAQPDAYTVAEDAVLTTPPPGVLGNDADPDGDPLAADLVGGPSNGTLNLRPDGSFTYTPAPGFSGADGFTYRAVGGGAASEPVAVAITVTPVNDAPVARDDGYTVAEDAVLSVDAPGVLANDGDPDGDGLSAELVTGPSSGTLDLDGDGSFTYTPAPDFSGTATFRYRASDGALTSAPATVTITVAPVNDPPTAQPDVYTTAEDVPLSVDAPGVLANDGDPDSPTITAQLVTQPSNGTLDLRANGSFTYTPAPDFQGTDEFTYRASDGGRTSAAVPVRITVGGRNDPPVARDDAATTAEDEAVTINVLANDTDPDGDPLSVLAVTQPSDGRAAVTGGGAAVRYTPSANANGRDSFTYTVSDGNGGTATATVTVTVTPVNDRPVARQDVYVTDEDVVLRVGAPGVLGNDTDPDGDPLTAQLVTQPASGALDLRPDGSFTYRPAPDFAGTVTFRYRASDGTRTSSSATVTITVAPVDDPPLARPDVYVTDEDVALDVSASDGVLANDTDPDNTLSAVLARGPSNGALDLRANGSFTYTPDLDFVGRDAFTYQAVGGGVASEPVTVTIRVGGENDPPVAQPDAATTAEDTPVTIAVLDNDTDPDGDPLSVASVVQPSNGTATISPDGTTVVYTPNLNFNGADAFSYAASDGSGETSSASVSVTVTPVNDAPVAMDDAASTRAGEPVLIAVLANDLDVDGDALTVASVSAPASGRAAVEGGAVRYAPDAGFVGTDTFTYTVADGQGGAAEATVTVTVRPAGGAAVASEAGPARVGAPVTVAVAATAFTPSSADLFYRPAGGGAYRVTPLAPAEAGYAGTIPADAVTARGVDYYVVLSGDGARATDPAETPALDPRHVRVAIPRAEAPVAFERDGYRMVALPLVPETPTAAAVFADDLGPYDPTVWRLFRWDAEREAYDEFPDIAAPLVPGRGVWLAARAGGAFDVVDALSADASDPVALTLAPGWTQIGTPFGFAVAWDDIEGSEAVSPPVAWDGAEYVFDQGVLEPWRGYFVENPTDAPVTLTVPPVAVGAAARRAPVADAGSGYRLRLSVTAARSEGGAADLRDTQNVVGFAAAAAAGRDRLDWAEPPPPGPHVRLSLLADGARLARSLQPDGGGGAAWDAEVTASADLLAAPLALRVALDDERPLPDGYGRYVLDLDRGTALAADGGAVEVTLSAADPVRRLRVVVGTEAFAASVAGGVPLEAPAFGLERAAPNPVRMATTLAFSVPAPGPVTLDVVDVLGRRVAVLVDGERGAGRHEVSWRPDGLASGTYVVRLRASGESATQTVTVVR</sequence>
<dbReference type="InterPro" id="IPR006644">
    <property type="entry name" value="Cadg"/>
</dbReference>
<dbReference type="Pfam" id="PF17963">
    <property type="entry name" value="Big_9"/>
    <property type="match status" value="11"/>
</dbReference>
<keyword evidence="2" id="KW-0732">Signal</keyword>
<dbReference type="Pfam" id="PF17803">
    <property type="entry name" value="Cadherin_4"/>
    <property type="match status" value="1"/>
</dbReference>
<dbReference type="Gene3D" id="2.60.40.2810">
    <property type="match status" value="8"/>
</dbReference>
<evidence type="ECO:0000256" key="2">
    <source>
        <dbReference type="SAM" id="SignalP"/>
    </source>
</evidence>
<name>A0ABU3BLQ2_9BACT</name>